<name>A0A4S2KT15_9HYME</name>
<keyword evidence="3" id="KW-1185">Reference proteome</keyword>
<evidence type="ECO:0000256" key="1">
    <source>
        <dbReference type="SAM" id="MobiDB-lite"/>
    </source>
</evidence>
<gene>
    <name evidence="2" type="ORF">DBV15_03162</name>
</gene>
<accession>A0A4S2KT15</accession>
<proteinExistence type="predicted"/>
<feature type="compositionally biased region" description="Basic residues" evidence="1">
    <location>
        <begin position="96"/>
        <end position="108"/>
    </location>
</feature>
<organism evidence="2 3">
    <name type="scientific">Temnothorax longispinosus</name>
    <dbReference type="NCBI Taxonomy" id="300112"/>
    <lineage>
        <taxon>Eukaryota</taxon>
        <taxon>Metazoa</taxon>
        <taxon>Ecdysozoa</taxon>
        <taxon>Arthropoda</taxon>
        <taxon>Hexapoda</taxon>
        <taxon>Insecta</taxon>
        <taxon>Pterygota</taxon>
        <taxon>Neoptera</taxon>
        <taxon>Endopterygota</taxon>
        <taxon>Hymenoptera</taxon>
        <taxon>Apocrita</taxon>
        <taxon>Aculeata</taxon>
        <taxon>Formicoidea</taxon>
        <taxon>Formicidae</taxon>
        <taxon>Myrmicinae</taxon>
        <taxon>Temnothorax</taxon>
    </lineage>
</organism>
<dbReference type="EMBL" id="QBLH01001744">
    <property type="protein sequence ID" value="TGZ51249.1"/>
    <property type="molecule type" value="Genomic_DNA"/>
</dbReference>
<evidence type="ECO:0000313" key="2">
    <source>
        <dbReference type="EMBL" id="TGZ51249.1"/>
    </source>
</evidence>
<dbReference type="AlphaFoldDB" id="A0A4S2KT15"/>
<evidence type="ECO:0000313" key="3">
    <source>
        <dbReference type="Proteomes" id="UP000310200"/>
    </source>
</evidence>
<feature type="region of interest" description="Disordered" evidence="1">
    <location>
        <begin position="88"/>
        <end position="112"/>
    </location>
</feature>
<comment type="caution">
    <text evidence="2">The sequence shown here is derived from an EMBL/GenBank/DDBJ whole genome shotgun (WGS) entry which is preliminary data.</text>
</comment>
<dbReference type="Proteomes" id="UP000310200">
    <property type="component" value="Unassembled WGS sequence"/>
</dbReference>
<reference evidence="2 3" key="1">
    <citation type="journal article" date="2019" name="Philos. Trans. R. Soc. Lond., B, Biol. Sci.">
        <title>Ant behaviour and brain gene expression of defending hosts depend on the ecological success of the intruding social parasite.</title>
        <authorList>
            <person name="Kaur R."/>
            <person name="Stoldt M."/>
            <person name="Jongepier E."/>
            <person name="Feldmeyer B."/>
            <person name="Menzel F."/>
            <person name="Bornberg-Bauer E."/>
            <person name="Foitzik S."/>
        </authorList>
    </citation>
    <scope>NUCLEOTIDE SEQUENCE [LARGE SCALE GENOMIC DNA]</scope>
    <source>
        <tissue evidence="2">Whole body</tissue>
    </source>
</reference>
<protein>
    <submittedName>
        <fullName evidence="2">Uncharacterized protein</fullName>
    </submittedName>
</protein>
<sequence length="671" mass="75446">MSIKVGYFCSRYPLFFLRLTTRSNAVAAAAPPPPLRCYARSLKLKIKRFVIKLPAKCYKVMGLGRERKAGVDGRQLIAERRFLRRHESSQGARSFARGRRGPAKRRGPNTKMTGRITDVSIVVKLRLWHSCPDGGPQTSSETSNAAGDHCLRGIPRASHDEGPTPKLVFRHGPHDGPHDATRQSERRTPTRCIRRKGIPVNVVERDGHTILRSRLAVVYPDLTTKTSIDSTVVNGITFDEPLSPKRDRLEIYYGDSRNLTDDFHRSFGNKPREAGIARLAYHSVSNFYIGHCLFRHRTWNHLTVEGVIGWHAAARKSTAGAPRCPAVFPARRFTNRAFPWIHCLMTDFNCVNVRQWPSSMRTKKPTSYENTANSCGAAADAFPPSVPRCTIAQWTTLARFVRNESLTCAGLHFRVRRRVWRDLLVGVCGENLFRDTTRALSLFLFALDNSVSSSKLPSIVVVLLVRGLIESSRGSFATAPDPIVHSIIGAGNETQDYLLRKKTTSDIALNCLGETVCETLALDSRWISREVQLSRNEDKCEMMFRACNDYHAIIYRSLLKSTDTNSMKSSSSRHRDDVNDANAINVLDRSDFGAERREARLRRHDLSNATIQIWRNIIARLSCLPARQEIPGGYKRSIKAGAISTAGDLSGVRLERERAREKFPLALLMRT</sequence>